<keyword evidence="3" id="KW-1185">Reference proteome</keyword>
<dbReference type="EMBL" id="BAAARY010000003">
    <property type="protein sequence ID" value="GAA2515919.1"/>
    <property type="molecule type" value="Genomic_DNA"/>
</dbReference>
<evidence type="ECO:0000313" key="3">
    <source>
        <dbReference type="Proteomes" id="UP001499978"/>
    </source>
</evidence>
<name>A0ABN3N7K8_9ACTN</name>
<accession>A0ABN3N7K8</accession>
<dbReference type="Pfam" id="PF24254">
    <property type="entry name" value="DUF7455"/>
    <property type="match status" value="1"/>
</dbReference>
<gene>
    <name evidence="2" type="ORF">GCM10010201_10570</name>
</gene>
<dbReference type="RefSeq" id="WP_344169110.1">
    <property type="nucleotide sequence ID" value="NZ_BAAARY010000003.1"/>
</dbReference>
<sequence>MSSTLLPPPRLHVVPEMSERCDRCAAAAKLTFTLPHGGGELVFCGHHANRHTEDILRAAERVIIENGFVWQGADRTASG</sequence>
<feature type="domain" description="DUF7455" evidence="1">
    <location>
        <begin position="18"/>
        <end position="68"/>
    </location>
</feature>
<protein>
    <recommendedName>
        <fullName evidence="1">DUF7455 domain-containing protein</fullName>
    </recommendedName>
</protein>
<reference evidence="2 3" key="1">
    <citation type="journal article" date="2019" name="Int. J. Syst. Evol. Microbiol.">
        <title>The Global Catalogue of Microorganisms (GCM) 10K type strain sequencing project: providing services to taxonomists for standard genome sequencing and annotation.</title>
        <authorList>
            <consortium name="The Broad Institute Genomics Platform"/>
            <consortium name="The Broad Institute Genome Sequencing Center for Infectious Disease"/>
            <person name="Wu L."/>
            <person name="Ma J."/>
        </authorList>
    </citation>
    <scope>NUCLEOTIDE SEQUENCE [LARGE SCALE GENOMIC DNA]</scope>
    <source>
        <strain evidence="2 3">JCM 3367</strain>
    </source>
</reference>
<evidence type="ECO:0000259" key="1">
    <source>
        <dbReference type="Pfam" id="PF24254"/>
    </source>
</evidence>
<proteinExistence type="predicted"/>
<dbReference type="InterPro" id="IPR055878">
    <property type="entry name" value="DUF7455"/>
</dbReference>
<evidence type="ECO:0000313" key="2">
    <source>
        <dbReference type="EMBL" id="GAA2515919.1"/>
    </source>
</evidence>
<comment type="caution">
    <text evidence="2">The sequence shown here is derived from an EMBL/GenBank/DDBJ whole genome shotgun (WGS) entry which is preliminary data.</text>
</comment>
<organism evidence="2 3">
    <name type="scientific">Pilimelia columellifera subsp. columellifera</name>
    <dbReference type="NCBI Taxonomy" id="706583"/>
    <lineage>
        <taxon>Bacteria</taxon>
        <taxon>Bacillati</taxon>
        <taxon>Actinomycetota</taxon>
        <taxon>Actinomycetes</taxon>
        <taxon>Micromonosporales</taxon>
        <taxon>Micromonosporaceae</taxon>
        <taxon>Pilimelia</taxon>
    </lineage>
</organism>
<dbReference type="Proteomes" id="UP001499978">
    <property type="component" value="Unassembled WGS sequence"/>
</dbReference>